<dbReference type="Gene3D" id="3.10.50.40">
    <property type="match status" value="1"/>
</dbReference>
<evidence type="ECO:0000313" key="13">
    <source>
        <dbReference type="Proteomes" id="UP000003571"/>
    </source>
</evidence>
<reference evidence="12 13" key="1">
    <citation type="submission" date="2011-09" db="EMBL/GenBank/DDBJ databases">
        <title>The draft genome of Treponema saccharophilum DSM 2985.</title>
        <authorList>
            <consortium name="US DOE Joint Genome Institute (JGI-PGF)"/>
            <person name="Lucas S."/>
            <person name="Copeland A."/>
            <person name="Lapidus A."/>
            <person name="Glavina del Rio T."/>
            <person name="Dalin E."/>
            <person name="Tice H."/>
            <person name="Bruce D."/>
            <person name="Goodwin L."/>
            <person name="Pitluck S."/>
            <person name="Peters L."/>
            <person name="Kyrpides N."/>
            <person name="Mavromatis K."/>
            <person name="Ivanova N."/>
            <person name="Markowitz V."/>
            <person name="Cheng J.-F."/>
            <person name="Hugenholtz P."/>
            <person name="Woyke T."/>
            <person name="Wu D."/>
            <person name="Gronow S."/>
            <person name="Wellnitz S."/>
            <person name="Brambilla E."/>
            <person name="Klenk H.-P."/>
            <person name="Eisen J.A."/>
        </authorList>
    </citation>
    <scope>NUCLEOTIDE SEQUENCE [LARGE SCALE GENOMIC DNA]</scope>
    <source>
        <strain evidence="12 13">DSM 2985</strain>
    </source>
</reference>
<dbReference type="InterPro" id="IPR008881">
    <property type="entry name" value="Trigger_fac_ribosome-bd_bac"/>
</dbReference>
<comment type="caution">
    <text evidence="12">The sequence shown here is derived from an EMBL/GenBank/DDBJ whole genome shotgun (WGS) entry which is preliminary data.</text>
</comment>
<evidence type="ECO:0000259" key="11">
    <source>
        <dbReference type="Pfam" id="PF05698"/>
    </source>
</evidence>
<dbReference type="PANTHER" id="PTHR30560">
    <property type="entry name" value="TRIGGER FACTOR CHAPERONE AND PEPTIDYL-PROLYL CIS/TRANS ISOMERASE"/>
    <property type="match status" value="1"/>
</dbReference>
<dbReference type="InterPro" id="IPR037041">
    <property type="entry name" value="Trigger_fac_C_sf"/>
</dbReference>
<evidence type="ECO:0000256" key="1">
    <source>
        <dbReference type="ARBA" id="ARBA00000971"/>
    </source>
</evidence>
<comment type="function">
    <text evidence="9">Involved in protein export. Acts as a chaperone by maintaining the newly synthesized protein in an open conformation. Functions as a peptidyl-prolyl cis-trans isomerase.</text>
</comment>
<evidence type="ECO:0000256" key="6">
    <source>
        <dbReference type="ARBA" id="ARBA00023186"/>
    </source>
</evidence>
<accession>H7ENP9</accession>
<evidence type="ECO:0000256" key="5">
    <source>
        <dbReference type="ARBA" id="ARBA00023110"/>
    </source>
</evidence>
<dbReference type="STRING" id="907348.TresaDRAFT_0005"/>
<evidence type="ECO:0000259" key="10">
    <source>
        <dbReference type="Pfam" id="PF05697"/>
    </source>
</evidence>
<comment type="domain">
    <text evidence="9">Consists of 3 domains; the N-terminus binds the ribosome, the middle domain has PPIase activity, while the C-terminus has intrinsic chaperone activity on its own.</text>
</comment>
<dbReference type="GO" id="GO:0043335">
    <property type="term" value="P:protein unfolding"/>
    <property type="evidence" value="ECO:0007669"/>
    <property type="project" value="TreeGrafter"/>
</dbReference>
<dbReference type="EMBL" id="AGRW01000054">
    <property type="protein sequence ID" value="EIC00532.1"/>
    <property type="molecule type" value="Genomic_DNA"/>
</dbReference>
<evidence type="ECO:0000256" key="4">
    <source>
        <dbReference type="ARBA" id="ARBA00016902"/>
    </source>
</evidence>
<dbReference type="Gene3D" id="3.30.70.1050">
    <property type="entry name" value="Trigger factor ribosome-binding domain"/>
    <property type="match status" value="1"/>
</dbReference>
<dbReference type="InterPro" id="IPR008880">
    <property type="entry name" value="Trigger_fac_C"/>
</dbReference>
<name>H7ENP9_9SPIR</name>
<dbReference type="HAMAP" id="MF_00303">
    <property type="entry name" value="Trigger_factor_Tig"/>
    <property type="match status" value="1"/>
</dbReference>
<evidence type="ECO:0000256" key="7">
    <source>
        <dbReference type="ARBA" id="ARBA00023235"/>
    </source>
</evidence>
<organism evidence="12 13">
    <name type="scientific">Treponema saccharophilum DSM 2985</name>
    <dbReference type="NCBI Taxonomy" id="907348"/>
    <lineage>
        <taxon>Bacteria</taxon>
        <taxon>Pseudomonadati</taxon>
        <taxon>Spirochaetota</taxon>
        <taxon>Spirochaetia</taxon>
        <taxon>Spirochaetales</taxon>
        <taxon>Treponemataceae</taxon>
        <taxon>Treponema</taxon>
    </lineage>
</organism>
<dbReference type="GO" id="GO:0044183">
    <property type="term" value="F:protein folding chaperone"/>
    <property type="evidence" value="ECO:0007669"/>
    <property type="project" value="TreeGrafter"/>
</dbReference>
<dbReference type="InterPro" id="IPR046357">
    <property type="entry name" value="PPIase_dom_sf"/>
</dbReference>
<feature type="domain" description="Trigger factor C-terminal" evidence="11">
    <location>
        <begin position="272"/>
        <end position="432"/>
    </location>
</feature>
<feature type="domain" description="Trigger factor ribosome-binding bacterial" evidence="10">
    <location>
        <begin position="5"/>
        <end position="151"/>
    </location>
</feature>
<dbReference type="Proteomes" id="UP000003571">
    <property type="component" value="Unassembled WGS sequence"/>
</dbReference>
<dbReference type="GO" id="GO:0005737">
    <property type="term" value="C:cytoplasm"/>
    <property type="evidence" value="ECO:0007669"/>
    <property type="project" value="UniProtKB-SubCell"/>
</dbReference>
<keyword evidence="13" id="KW-1185">Reference proteome</keyword>
<dbReference type="AlphaFoldDB" id="H7ENP9"/>
<dbReference type="PIRSF" id="PIRSF003095">
    <property type="entry name" value="Trigger_factor"/>
    <property type="match status" value="1"/>
</dbReference>
<dbReference type="Pfam" id="PF05698">
    <property type="entry name" value="Trigger_C"/>
    <property type="match status" value="1"/>
</dbReference>
<dbReference type="InterPro" id="IPR005215">
    <property type="entry name" value="Trig_fac"/>
</dbReference>
<protein>
    <recommendedName>
        <fullName evidence="4 9">Trigger factor</fullName>
        <shortName evidence="9">TF</shortName>
        <ecNumber evidence="3 9">5.2.1.8</ecNumber>
    </recommendedName>
    <alternativeName>
        <fullName evidence="8 9">PPIase</fullName>
    </alternativeName>
</protein>
<dbReference type="PANTHER" id="PTHR30560:SF3">
    <property type="entry name" value="TRIGGER FACTOR-LIKE PROTEIN TIG, CHLOROPLASTIC"/>
    <property type="match status" value="1"/>
</dbReference>
<dbReference type="GO" id="GO:0003755">
    <property type="term" value="F:peptidyl-prolyl cis-trans isomerase activity"/>
    <property type="evidence" value="ECO:0007669"/>
    <property type="project" value="UniProtKB-UniRule"/>
</dbReference>
<dbReference type="SUPFAM" id="SSF109998">
    <property type="entry name" value="Triger factor/SurA peptide-binding domain-like"/>
    <property type="match status" value="1"/>
</dbReference>
<dbReference type="SUPFAM" id="SSF102735">
    <property type="entry name" value="Trigger factor ribosome-binding domain"/>
    <property type="match status" value="1"/>
</dbReference>
<evidence type="ECO:0000256" key="2">
    <source>
        <dbReference type="ARBA" id="ARBA00005464"/>
    </source>
</evidence>
<dbReference type="InterPro" id="IPR036611">
    <property type="entry name" value="Trigger_fac_ribosome-bd_sf"/>
</dbReference>
<dbReference type="SUPFAM" id="SSF54534">
    <property type="entry name" value="FKBP-like"/>
    <property type="match status" value="1"/>
</dbReference>
<keyword evidence="9" id="KW-0963">Cytoplasm</keyword>
<comment type="similarity">
    <text evidence="2 9">Belongs to the FKBP-type PPIase family. Tig subfamily.</text>
</comment>
<dbReference type="InterPro" id="IPR027304">
    <property type="entry name" value="Trigger_fact/SurA_dom_sf"/>
</dbReference>
<dbReference type="NCBIfam" id="TIGR00115">
    <property type="entry name" value="tig"/>
    <property type="match status" value="1"/>
</dbReference>
<proteinExistence type="inferred from homology"/>
<dbReference type="RefSeq" id="WP_002706172.1">
    <property type="nucleotide sequence ID" value="NZ_AGRW01000054.1"/>
</dbReference>
<keyword evidence="9" id="KW-0131">Cell cycle</keyword>
<comment type="catalytic activity">
    <reaction evidence="1 9">
        <text>[protein]-peptidylproline (omega=180) = [protein]-peptidylproline (omega=0)</text>
        <dbReference type="Rhea" id="RHEA:16237"/>
        <dbReference type="Rhea" id="RHEA-COMP:10747"/>
        <dbReference type="Rhea" id="RHEA-COMP:10748"/>
        <dbReference type="ChEBI" id="CHEBI:83833"/>
        <dbReference type="ChEBI" id="CHEBI:83834"/>
        <dbReference type="EC" id="5.2.1.8"/>
    </reaction>
</comment>
<dbReference type="eggNOG" id="COG0544">
    <property type="taxonomic scope" value="Bacteria"/>
</dbReference>
<gene>
    <name evidence="9" type="primary">tig</name>
    <name evidence="12" type="ORF">TresaDRAFT_0005</name>
</gene>
<keyword evidence="6 9" id="KW-0143">Chaperone</keyword>
<dbReference type="GO" id="GO:0051301">
    <property type="term" value="P:cell division"/>
    <property type="evidence" value="ECO:0007669"/>
    <property type="project" value="UniProtKB-KW"/>
</dbReference>
<sequence length="452" mass="51174">MKVTKEIEKLEKSAVKLTVTVAKKDVADGYNETLNQYVKHVQIPGFRKGHVPAKVLESKYGDQIKSETIANIIDKSLNEIFSDEKETESRPLPYAQPVLEKMPELDVTKNLVYTVTYDVFPKVEVANFDGIEIKETQTEVGDEEIAEELKGLQDRNAVVTDKKDETVAKDDIVTIDIAEKDDAGNEIASTKRAGFVFTVGTAENVYKIDDEIVGMKKDETKEIKKSYAADDKDAELAGKTKTYTVTVKAIKVRDLPKLDDDFAQDVNDKFKTLDDLKADIKRQLNLAKDRKISELKQNSLLEQLIEKNAFDIPASMLRAELEGRWEMMARQFQTTAAELDRLVTSSGQTKEGMLSQWSAEAEKMLKSRIIVDALLKEYKIEVSEDEINAKFQEIADQNAITLDEVKKHYEDAKAKEYLVDDTKEQKLFKELFAKVKVSKGDSVKFADLFKNQ</sequence>
<keyword evidence="7 9" id="KW-0413">Isomerase</keyword>
<evidence type="ECO:0000256" key="9">
    <source>
        <dbReference type="HAMAP-Rule" id="MF_00303"/>
    </source>
</evidence>
<dbReference type="GO" id="GO:0015031">
    <property type="term" value="P:protein transport"/>
    <property type="evidence" value="ECO:0007669"/>
    <property type="project" value="UniProtKB-UniRule"/>
</dbReference>
<comment type="subcellular location">
    <subcellularLocation>
        <location evidence="9">Cytoplasm</location>
    </subcellularLocation>
    <text evidence="9">About half TF is bound to the ribosome near the polypeptide exit tunnel while the other half is free in the cytoplasm.</text>
</comment>
<evidence type="ECO:0000256" key="8">
    <source>
        <dbReference type="ARBA" id="ARBA00029986"/>
    </source>
</evidence>
<dbReference type="PATRIC" id="fig|907348.3.peg.2578"/>
<dbReference type="GO" id="GO:0051083">
    <property type="term" value="P:'de novo' cotranslational protein folding"/>
    <property type="evidence" value="ECO:0007669"/>
    <property type="project" value="TreeGrafter"/>
</dbReference>
<dbReference type="Pfam" id="PF05697">
    <property type="entry name" value="Trigger_N"/>
    <property type="match status" value="1"/>
</dbReference>
<keyword evidence="5 9" id="KW-0697">Rotamase</keyword>
<dbReference type="Gene3D" id="1.10.3120.10">
    <property type="entry name" value="Trigger factor, C-terminal domain"/>
    <property type="match status" value="1"/>
</dbReference>
<evidence type="ECO:0000313" key="12">
    <source>
        <dbReference type="EMBL" id="EIC00532.1"/>
    </source>
</evidence>
<evidence type="ECO:0000256" key="3">
    <source>
        <dbReference type="ARBA" id="ARBA00013194"/>
    </source>
</evidence>
<dbReference type="GO" id="GO:0043022">
    <property type="term" value="F:ribosome binding"/>
    <property type="evidence" value="ECO:0007669"/>
    <property type="project" value="TreeGrafter"/>
</dbReference>
<keyword evidence="9" id="KW-0132">Cell division</keyword>
<dbReference type="OrthoDB" id="9767721at2"/>
<dbReference type="EC" id="5.2.1.8" evidence="3 9"/>